<dbReference type="PANTHER" id="PTHR43280">
    <property type="entry name" value="ARAC-FAMILY TRANSCRIPTIONAL REGULATOR"/>
    <property type="match status" value="1"/>
</dbReference>
<feature type="domain" description="HTH araC/xylS-type" evidence="5">
    <location>
        <begin position="149"/>
        <end position="248"/>
    </location>
</feature>
<evidence type="ECO:0000313" key="7">
    <source>
        <dbReference type="EMBL" id="TBW35343.1"/>
    </source>
</evidence>
<dbReference type="SMART" id="SM00448">
    <property type="entry name" value="REC"/>
    <property type="match status" value="1"/>
</dbReference>
<dbReference type="SUPFAM" id="SSF52172">
    <property type="entry name" value="CheY-like"/>
    <property type="match status" value="1"/>
</dbReference>
<dbReference type="InterPro" id="IPR001789">
    <property type="entry name" value="Sig_transdc_resp-reg_receiver"/>
</dbReference>
<sequence length="256" mass="27985">MPALLVVDDTPIIRSTIINVVESSALGFSSVTEARNGAEAIDCARRLPPDVVLMDIRMPGVDGLEAATVICGECPDVRMVFLTAYDEFAYVQRALKLGAVDYLLKPIRPAILHDVLARLARDVAPKPAAAAPPPIRIAARTHARADPIERAQAYIRQNFRSPSISLAEVAEAAHLSPSHLAHRFRKQVGVGYQQYVTGLRIEAAKTLLDTSDLPISTIAEEVGYPNLTNFYRLFQREVGQTPAACRRALHADRKTV</sequence>
<keyword evidence="4" id="KW-0597">Phosphoprotein</keyword>
<organism evidence="7 8">
    <name type="scientific">Siculibacillus lacustris</name>
    <dbReference type="NCBI Taxonomy" id="1549641"/>
    <lineage>
        <taxon>Bacteria</taxon>
        <taxon>Pseudomonadati</taxon>
        <taxon>Pseudomonadota</taxon>
        <taxon>Alphaproteobacteria</taxon>
        <taxon>Hyphomicrobiales</taxon>
        <taxon>Ancalomicrobiaceae</taxon>
        <taxon>Siculibacillus</taxon>
    </lineage>
</organism>
<dbReference type="AlphaFoldDB" id="A0A4Q9VJ74"/>
<evidence type="ECO:0000256" key="2">
    <source>
        <dbReference type="ARBA" id="ARBA00023125"/>
    </source>
</evidence>
<dbReference type="SMART" id="SM00342">
    <property type="entry name" value="HTH_ARAC"/>
    <property type="match status" value="1"/>
</dbReference>
<dbReference type="InterPro" id="IPR018060">
    <property type="entry name" value="HTH_AraC"/>
</dbReference>
<dbReference type="Pfam" id="PF00072">
    <property type="entry name" value="Response_reg"/>
    <property type="match status" value="1"/>
</dbReference>
<keyword evidence="1" id="KW-0805">Transcription regulation</keyword>
<dbReference type="SUPFAM" id="SSF46689">
    <property type="entry name" value="Homeodomain-like"/>
    <property type="match status" value="2"/>
</dbReference>
<dbReference type="PROSITE" id="PS50110">
    <property type="entry name" value="RESPONSE_REGULATORY"/>
    <property type="match status" value="1"/>
</dbReference>
<gene>
    <name evidence="7" type="ORF">EYW49_16110</name>
</gene>
<comment type="caution">
    <text evidence="7">The sequence shown here is derived from an EMBL/GenBank/DDBJ whole genome shotgun (WGS) entry which is preliminary data.</text>
</comment>
<keyword evidence="8" id="KW-1185">Reference proteome</keyword>
<dbReference type="PROSITE" id="PS01124">
    <property type="entry name" value="HTH_ARAC_FAMILY_2"/>
    <property type="match status" value="1"/>
</dbReference>
<proteinExistence type="predicted"/>
<dbReference type="InterPro" id="IPR011006">
    <property type="entry name" value="CheY-like_superfamily"/>
</dbReference>
<dbReference type="InterPro" id="IPR018062">
    <property type="entry name" value="HTH_AraC-typ_CS"/>
</dbReference>
<dbReference type="PROSITE" id="PS00041">
    <property type="entry name" value="HTH_ARAC_FAMILY_1"/>
    <property type="match status" value="1"/>
</dbReference>
<dbReference type="PANTHER" id="PTHR43280:SF28">
    <property type="entry name" value="HTH-TYPE TRANSCRIPTIONAL ACTIVATOR RHAS"/>
    <property type="match status" value="1"/>
</dbReference>
<evidence type="ECO:0000313" key="8">
    <source>
        <dbReference type="Proteomes" id="UP000292781"/>
    </source>
</evidence>
<evidence type="ECO:0000259" key="5">
    <source>
        <dbReference type="PROSITE" id="PS01124"/>
    </source>
</evidence>
<dbReference type="GO" id="GO:0003700">
    <property type="term" value="F:DNA-binding transcription factor activity"/>
    <property type="evidence" value="ECO:0007669"/>
    <property type="project" value="InterPro"/>
</dbReference>
<dbReference type="OrthoDB" id="9814125at2"/>
<dbReference type="InterPro" id="IPR009057">
    <property type="entry name" value="Homeodomain-like_sf"/>
</dbReference>
<evidence type="ECO:0000256" key="1">
    <source>
        <dbReference type="ARBA" id="ARBA00023015"/>
    </source>
</evidence>
<keyword evidence="3" id="KW-0804">Transcription</keyword>
<reference evidence="7 8" key="1">
    <citation type="submission" date="2019-02" db="EMBL/GenBank/DDBJ databases">
        <title>Siculibacillus lacustris gen. nov., sp. nov., a new rosette-forming bacterium isolated from a freshwater crater lake (Lake St. Ana, Romania).</title>
        <authorList>
            <person name="Felfoldi T."/>
            <person name="Marton Z."/>
            <person name="Szabo A."/>
            <person name="Mentes A."/>
            <person name="Boka K."/>
            <person name="Marialigeti K."/>
            <person name="Mathe I."/>
            <person name="Koncz M."/>
            <person name="Schumann P."/>
            <person name="Toth E."/>
        </authorList>
    </citation>
    <scope>NUCLEOTIDE SEQUENCE [LARGE SCALE GENOMIC DNA]</scope>
    <source>
        <strain evidence="7 8">SA-279</strain>
    </source>
</reference>
<name>A0A4Q9VJ74_9HYPH</name>
<evidence type="ECO:0000259" key="6">
    <source>
        <dbReference type="PROSITE" id="PS50110"/>
    </source>
</evidence>
<dbReference type="GO" id="GO:0000160">
    <property type="term" value="P:phosphorelay signal transduction system"/>
    <property type="evidence" value="ECO:0007669"/>
    <property type="project" value="InterPro"/>
</dbReference>
<dbReference type="EMBL" id="SJFN01000026">
    <property type="protein sequence ID" value="TBW35343.1"/>
    <property type="molecule type" value="Genomic_DNA"/>
</dbReference>
<keyword evidence="2" id="KW-0238">DNA-binding</keyword>
<protein>
    <submittedName>
        <fullName evidence="7">Response regulator</fullName>
    </submittedName>
</protein>
<feature type="domain" description="Response regulatory" evidence="6">
    <location>
        <begin position="3"/>
        <end position="120"/>
    </location>
</feature>
<dbReference type="Proteomes" id="UP000292781">
    <property type="component" value="Unassembled WGS sequence"/>
</dbReference>
<dbReference type="Gene3D" id="1.10.10.60">
    <property type="entry name" value="Homeodomain-like"/>
    <property type="match status" value="2"/>
</dbReference>
<dbReference type="Gene3D" id="3.40.50.2300">
    <property type="match status" value="1"/>
</dbReference>
<evidence type="ECO:0000256" key="3">
    <source>
        <dbReference type="ARBA" id="ARBA00023163"/>
    </source>
</evidence>
<accession>A0A4Q9VJ74</accession>
<dbReference type="CDD" id="cd17536">
    <property type="entry name" value="REC_YesN-like"/>
    <property type="match status" value="1"/>
</dbReference>
<feature type="modified residue" description="4-aspartylphosphate" evidence="4">
    <location>
        <position position="55"/>
    </location>
</feature>
<dbReference type="Pfam" id="PF12833">
    <property type="entry name" value="HTH_18"/>
    <property type="match status" value="1"/>
</dbReference>
<evidence type="ECO:0000256" key="4">
    <source>
        <dbReference type="PROSITE-ProRule" id="PRU00169"/>
    </source>
</evidence>
<dbReference type="GO" id="GO:0043565">
    <property type="term" value="F:sequence-specific DNA binding"/>
    <property type="evidence" value="ECO:0007669"/>
    <property type="project" value="InterPro"/>
</dbReference>
<dbReference type="RefSeq" id="WP_131310654.1">
    <property type="nucleotide sequence ID" value="NZ_SJFN01000026.1"/>
</dbReference>